<name>A0A811UC26_CERCA</name>
<feature type="region of interest" description="Disordered" evidence="1">
    <location>
        <begin position="1"/>
        <end position="41"/>
    </location>
</feature>
<feature type="compositionally biased region" description="Low complexity" evidence="1">
    <location>
        <begin position="549"/>
        <end position="566"/>
    </location>
</feature>
<feature type="compositionally biased region" description="Low complexity" evidence="1">
    <location>
        <begin position="385"/>
        <end position="403"/>
    </location>
</feature>
<feature type="compositionally biased region" description="Low complexity" evidence="1">
    <location>
        <begin position="575"/>
        <end position="586"/>
    </location>
</feature>
<sequence length="1039" mass="112258">MDLISADKPAPAGNPIPPSSPTTSHASSITSISSGHKTHGVQKFCSKIRHKIEDNIGPRLTGKLYKSQKHSISMTSLSNVDSTSGKYTTINKQSTLPSLPAKADSPTPTATSAHRRLTGMLKHQRQRISKSAKALNKCEISAPIGKVTTNSGIICPALLEKGGAPATASALATITPTSPTESATYVDSDDEYQLSLNLTKQSLEDEIFEELEKAAHDESKLNAVLKNFDRLLTDYHDKPAACAIEQSAQCVESDVAVVEAAAAAQLELLALEPPLGFADNEFDRHEISEGTNKTYLHEAETAADAEKKTMSGTVETILETAETPSPTKATEVFEYEKNIFSMQEHNACNKPSMIEAKDVSVTEKNSGNTNQVCSTITDSPLSVETSISSPKNSNNNTISTSATEDPITPPQRPARPKRLEKSKSSLAIPRRNVYQTPDTPTLRNVRYALATRARSKSVWELTPNSAAAAANSKIPIFKALPLQKRSNSFCSVSLTEMIGEKEKMVETRSSAGEWGGGNIIRKSAVVVKDKPTVTNTQRRQLTKDARSASTLSLGTKTRSRSLSTTRAPAPTQNMQAQQAVSTSTAQRSKRKTLPVEKLTRSNSRLQIERTKSSIGFNSVTLDTHSPRRTPSSTSLSSSSQYSSQSQSSSNSGSVSRVSVGSSAVARKLHRSRDELLDKCLEKGQEILRKVESINTKGGVRKAAIVTAPKNNGKTTMTTATKSSVSSQVRRANTAANATTLASARTKVKTAATSNTSLTGKITKDACAGTLRRIHATTATTRNATSSPPTATKHLKYANEEKVPQQQLEFCKIIPPVLGETSDKHAELLVNVVQFKSNAADACKTTAAQNEHLLKQREEVEEGEEVKVEAASNYAREQVARKIINAYQAPRHAEPIEKLIKVGVELNHHNNESDSDDSGHISNENDTNMHTLSTSTTSSVSLCESDIIEEEKIQQRPTATTPSSTHVKSNKISELLQKFEQQSNASPPATFGAGEHASTRSTPSKVCTATRVAKLEAVQCIQTQVEFYPTYSKEVTIRLL</sequence>
<keyword evidence="3" id="KW-1185">Reference proteome</keyword>
<feature type="region of interest" description="Disordered" evidence="1">
    <location>
        <begin position="381"/>
        <end position="424"/>
    </location>
</feature>
<feature type="region of interest" description="Disordered" evidence="1">
    <location>
        <begin position="537"/>
        <end position="665"/>
    </location>
</feature>
<dbReference type="Proteomes" id="UP000606786">
    <property type="component" value="Unassembled WGS sequence"/>
</dbReference>
<feature type="compositionally biased region" description="Low complexity" evidence="1">
    <location>
        <begin position="21"/>
        <end position="34"/>
    </location>
</feature>
<evidence type="ECO:0000256" key="1">
    <source>
        <dbReference type="SAM" id="MobiDB-lite"/>
    </source>
</evidence>
<gene>
    <name evidence="2" type="ORF">CCAP1982_LOCUS4589</name>
</gene>
<dbReference type="EMBL" id="CAJHJT010000001">
    <property type="protein sequence ID" value="CAD6995888.1"/>
    <property type="molecule type" value="Genomic_DNA"/>
</dbReference>
<accession>A0A811UC26</accession>
<reference evidence="2" key="1">
    <citation type="submission" date="2020-11" db="EMBL/GenBank/DDBJ databases">
        <authorList>
            <person name="Whitehead M."/>
        </authorList>
    </citation>
    <scope>NUCLEOTIDE SEQUENCE</scope>
    <source>
        <strain evidence="2">EGII</strain>
    </source>
</reference>
<feature type="compositionally biased region" description="Polar residues" evidence="1">
    <location>
        <begin position="612"/>
        <end position="623"/>
    </location>
</feature>
<protein>
    <submittedName>
        <fullName evidence="2">(Mediterranean fruit fly) hypothetical protein</fullName>
    </submittedName>
</protein>
<feature type="compositionally biased region" description="Polar residues" evidence="1">
    <location>
        <begin position="954"/>
        <end position="968"/>
    </location>
</feature>
<dbReference type="OrthoDB" id="8044190at2759"/>
<feature type="region of interest" description="Disordered" evidence="1">
    <location>
        <begin position="980"/>
        <end position="1004"/>
    </location>
</feature>
<feature type="compositionally biased region" description="Low complexity" evidence="1">
    <location>
        <begin position="628"/>
        <end position="662"/>
    </location>
</feature>
<feature type="region of interest" description="Disordered" evidence="1">
    <location>
        <begin position="907"/>
        <end position="937"/>
    </location>
</feature>
<evidence type="ECO:0000313" key="2">
    <source>
        <dbReference type="EMBL" id="CAD6995888.1"/>
    </source>
</evidence>
<evidence type="ECO:0000313" key="3">
    <source>
        <dbReference type="Proteomes" id="UP000606786"/>
    </source>
</evidence>
<organism evidence="2 3">
    <name type="scientific">Ceratitis capitata</name>
    <name type="common">Mediterranean fruit fly</name>
    <name type="synonym">Tephritis capitata</name>
    <dbReference type="NCBI Taxonomy" id="7213"/>
    <lineage>
        <taxon>Eukaryota</taxon>
        <taxon>Metazoa</taxon>
        <taxon>Ecdysozoa</taxon>
        <taxon>Arthropoda</taxon>
        <taxon>Hexapoda</taxon>
        <taxon>Insecta</taxon>
        <taxon>Pterygota</taxon>
        <taxon>Neoptera</taxon>
        <taxon>Endopterygota</taxon>
        <taxon>Diptera</taxon>
        <taxon>Brachycera</taxon>
        <taxon>Muscomorpha</taxon>
        <taxon>Tephritoidea</taxon>
        <taxon>Tephritidae</taxon>
        <taxon>Ceratitis</taxon>
        <taxon>Ceratitis</taxon>
    </lineage>
</organism>
<feature type="compositionally biased region" description="Polar residues" evidence="1">
    <location>
        <begin position="919"/>
        <end position="929"/>
    </location>
</feature>
<feature type="region of interest" description="Disordered" evidence="1">
    <location>
        <begin position="949"/>
        <end position="968"/>
    </location>
</feature>
<proteinExistence type="predicted"/>
<comment type="caution">
    <text evidence="2">The sequence shown here is derived from an EMBL/GenBank/DDBJ whole genome shotgun (WGS) entry which is preliminary data.</text>
</comment>
<dbReference type="AlphaFoldDB" id="A0A811UC26"/>